<evidence type="ECO:0000256" key="1">
    <source>
        <dbReference type="RuleBase" id="RU000487"/>
    </source>
</evidence>
<dbReference type="SMART" id="SM00268">
    <property type="entry name" value="ACTIN"/>
    <property type="match status" value="1"/>
</dbReference>
<accession>A0A2T6ZEE6</accession>
<dbReference type="PANTHER" id="PTHR11937">
    <property type="entry name" value="ACTIN"/>
    <property type="match status" value="1"/>
</dbReference>
<dbReference type="OrthoDB" id="421448at2759"/>
<dbReference type="InterPro" id="IPR043129">
    <property type="entry name" value="ATPase_NBD"/>
</dbReference>
<evidence type="ECO:0000313" key="2">
    <source>
        <dbReference type="EMBL" id="PUU73863.1"/>
    </source>
</evidence>
<comment type="caution">
    <text evidence="2">The sequence shown here is derived from an EMBL/GenBank/DDBJ whole genome shotgun (WGS) entry which is preliminary data.</text>
</comment>
<evidence type="ECO:0008006" key="4">
    <source>
        <dbReference type="Google" id="ProtNLM"/>
    </source>
</evidence>
<dbReference type="EMBL" id="NESQ01000337">
    <property type="protein sequence ID" value="PUU73863.1"/>
    <property type="molecule type" value="Genomic_DNA"/>
</dbReference>
<organism evidence="2 3">
    <name type="scientific">Tuber borchii</name>
    <name type="common">White truffle</name>
    <dbReference type="NCBI Taxonomy" id="42251"/>
    <lineage>
        <taxon>Eukaryota</taxon>
        <taxon>Fungi</taxon>
        <taxon>Dikarya</taxon>
        <taxon>Ascomycota</taxon>
        <taxon>Pezizomycotina</taxon>
        <taxon>Pezizomycetes</taxon>
        <taxon>Pezizales</taxon>
        <taxon>Tuberaceae</taxon>
        <taxon>Tuber</taxon>
    </lineage>
</organism>
<sequence>MAQPPPSSLLPRYAKNCLIGFSRSDSLSFVLPTAIVIKGCLAVAQQPSCLTEGADLSCYLSAKRGIEDLDYFIGDESSVQALGQGPHGALLPLNPSESCQNTPEIMLETFNCAELYIAWQAVLALVASCTSSRVQDQSLTITIVDSGDGVTDVIPIAEGYVIGSSIQSIPIAGRDITEFVQSLLHDRNEPDCDLKTAEKIKEKFCYACPDVVKEFTRFDREIEGFRKSVVVQPKGRKVTVDMLFNPRIHTSDFLMPLPTVVDTAIQRSLIDVREEHCSFWCSTLYLVFGRCFERDIRHRVDACIRKSEEKSGGFWSGGLEVQVIAHQRRKHGVWSGGSLLSQSPEFRSYFHTRAEYDEIGPSLVRSFA</sequence>
<name>A0A2T6ZEE6_TUBBO</name>
<dbReference type="AlphaFoldDB" id="A0A2T6ZEE6"/>
<dbReference type="Pfam" id="PF00022">
    <property type="entry name" value="Actin"/>
    <property type="match status" value="2"/>
</dbReference>
<dbReference type="SUPFAM" id="SSF53067">
    <property type="entry name" value="Actin-like ATPase domain"/>
    <property type="match status" value="2"/>
</dbReference>
<protein>
    <recommendedName>
        <fullName evidence="4">Actin family</fullName>
    </recommendedName>
</protein>
<dbReference type="Gene3D" id="3.90.640.10">
    <property type="entry name" value="Actin, Chain A, domain 4"/>
    <property type="match status" value="1"/>
</dbReference>
<keyword evidence="3" id="KW-1185">Reference proteome</keyword>
<comment type="similarity">
    <text evidence="1">Belongs to the actin family.</text>
</comment>
<evidence type="ECO:0000313" key="3">
    <source>
        <dbReference type="Proteomes" id="UP000244722"/>
    </source>
</evidence>
<dbReference type="InterPro" id="IPR004000">
    <property type="entry name" value="Actin"/>
</dbReference>
<dbReference type="STRING" id="42251.A0A2T6ZEE6"/>
<gene>
    <name evidence="2" type="ORF">B9Z19DRAFT_1103744</name>
</gene>
<proteinExistence type="inferred from homology"/>
<dbReference type="Proteomes" id="UP000244722">
    <property type="component" value="Unassembled WGS sequence"/>
</dbReference>
<reference evidence="2 3" key="1">
    <citation type="submission" date="2017-04" db="EMBL/GenBank/DDBJ databases">
        <title>Draft genome sequence of Tuber borchii Vittad., a whitish edible truffle.</title>
        <authorList>
            <consortium name="DOE Joint Genome Institute"/>
            <person name="Murat C."/>
            <person name="Kuo A."/>
            <person name="Barry K.W."/>
            <person name="Clum A."/>
            <person name="Dockter R.B."/>
            <person name="Fauchery L."/>
            <person name="Iotti M."/>
            <person name="Kohler A."/>
            <person name="Labutti K."/>
            <person name="Lindquist E.A."/>
            <person name="Lipzen A."/>
            <person name="Ohm R.A."/>
            <person name="Wang M."/>
            <person name="Grigoriev I.V."/>
            <person name="Zambonelli A."/>
            <person name="Martin F.M."/>
        </authorList>
    </citation>
    <scope>NUCLEOTIDE SEQUENCE [LARGE SCALE GENOMIC DNA]</scope>
    <source>
        <strain evidence="2 3">Tbo3840</strain>
    </source>
</reference>
<dbReference type="Gene3D" id="3.30.420.40">
    <property type="match status" value="2"/>
</dbReference>